<evidence type="ECO:0000256" key="5">
    <source>
        <dbReference type="SAM" id="MobiDB-lite"/>
    </source>
</evidence>
<dbReference type="AlphaFoldDB" id="A0AAN6PFU6"/>
<dbReference type="InterPro" id="IPR051694">
    <property type="entry name" value="Immunoregulatory_rcpt-like"/>
</dbReference>
<name>A0AAN6PFU6_9PEZI</name>
<evidence type="ECO:0000256" key="4">
    <source>
        <dbReference type="ARBA" id="ARBA00023136"/>
    </source>
</evidence>
<keyword evidence="7" id="KW-0808">Transferase</keyword>
<dbReference type="GO" id="GO:0071944">
    <property type="term" value="C:cell periphery"/>
    <property type="evidence" value="ECO:0007669"/>
    <property type="project" value="UniProtKB-ARBA"/>
</dbReference>
<keyword evidence="4 6" id="KW-0472">Membrane</keyword>
<dbReference type="PANTHER" id="PTHR15549">
    <property type="entry name" value="PAIRED IMMUNOGLOBULIN-LIKE TYPE 2 RECEPTOR"/>
    <property type="match status" value="1"/>
</dbReference>
<dbReference type="PANTHER" id="PTHR15549:SF30">
    <property type="entry name" value="MID2 DOMAIN-CONTAINING PROTEIN"/>
    <property type="match status" value="1"/>
</dbReference>
<sequence>STSETSPFPSGTSSTTTTPPPPSSEPATDSSLSTGGIVAIGVTIPLAVLGALAVGFILWRKKKRRQRQDGAVAADAHVWQNGHQLPAKLPLHEMPGEGMIAEMASTWQTAGLPGDFR</sequence>
<gene>
    <name evidence="7" type="ORF">C8A01DRAFT_17713</name>
</gene>
<dbReference type="EMBL" id="MU854437">
    <property type="protein sequence ID" value="KAK4038189.1"/>
    <property type="molecule type" value="Genomic_DNA"/>
</dbReference>
<evidence type="ECO:0000256" key="6">
    <source>
        <dbReference type="SAM" id="Phobius"/>
    </source>
</evidence>
<feature type="region of interest" description="Disordered" evidence="5">
    <location>
        <begin position="1"/>
        <end position="32"/>
    </location>
</feature>
<evidence type="ECO:0000256" key="1">
    <source>
        <dbReference type="ARBA" id="ARBA00004167"/>
    </source>
</evidence>
<organism evidence="7 8">
    <name type="scientific">Parachaetomium inaequale</name>
    <dbReference type="NCBI Taxonomy" id="2588326"/>
    <lineage>
        <taxon>Eukaryota</taxon>
        <taxon>Fungi</taxon>
        <taxon>Dikarya</taxon>
        <taxon>Ascomycota</taxon>
        <taxon>Pezizomycotina</taxon>
        <taxon>Sordariomycetes</taxon>
        <taxon>Sordariomycetidae</taxon>
        <taxon>Sordariales</taxon>
        <taxon>Chaetomiaceae</taxon>
        <taxon>Parachaetomium</taxon>
    </lineage>
</organism>
<evidence type="ECO:0000313" key="7">
    <source>
        <dbReference type="EMBL" id="KAK4038189.1"/>
    </source>
</evidence>
<keyword evidence="3 6" id="KW-1133">Transmembrane helix</keyword>
<comment type="subcellular location">
    <subcellularLocation>
        <location evidence="1">Membrane</location>
        <topology evidence="1">Single-pass membrane protein</topology>
    </subcellularLocation>
</comment>
<feature type="transmembrane region" description="Helical" evidence="6">
    <location>
        <begin position="37"/>
        <end position="59"/>
    </location>
</feature>
<keyword evidence="7" id="KW-0675">Receptor</keyword>
<accession>A0AAN6PFU6</accession>
<keyword evidence="8" id="KW-1185">Reference proteome</keyword>
<evidence type="ECO:0000256" key="3">
    <source>
        <dbReference type="ARBA" id="ARBA00022989"/>
    </source>
</evidence>
<reference evidence="8" key="1">
    <citation type="journal article" date="2023" name="Mol. Phylogenet. Evol.">
        <title>Genome-scale phylogeny and comparative genomics of the fungal order Sordariales.</title>
        <authorList>
            <person name="Hensen N."/>
            <person name="Bonometti L."/>
            <person name="Westerberg I."/>
            <person name="Brannstrom I.O."/>
            <person name="Guillou S."/>
            <person name="Cros-Aarteil S."/>
            <person name="Calhoun S."/>
            <person name="Haridas S."/>
            <person name="Kuo A."/>
            <person name="Mondo S."/>
            <person name="Pangilinan J."/>
            <person name="Riley R."/>
            <person name="LaButti K."/>
            <person name="Andreopoulos B."/>
            <person name="Lipzen A."/>
            <person name="Chen C."/>
            <person name="Yan M."/>
            <person name="Daum C."/>
            <person name="Ng V."/>
            <person name="Clum A."/>
            <person name="Steindorff A."/>
            <person name="Ohm R.A."/>
            <person name="Martin F."/>
            <person name="Silar P."/>
            <person name="Natvig D.O."/>
            <person name="Lalanne C."/>
            <person name="Gautier V."/>
            <person name="Ament-Velasquez S.L."/>
            <person name="Kruys A."/>
            <person name="Hutchinson M.I."/>
            <person name="Powell A.J."/>
            <person name="Barry K."/>
            <person name="Miller A.N."/>
            <person name="Grigoriev I.V."/>
            <person name="Debuchy R."/>
            <person name="Gladieux P."/>
            <person name="Hiltunen Thoren M."/>
            <person name="Johannesson H."/>
        </authorList>
    </citation>
    <scope>NUCLEOTIDE SEQUENCE [LARGE SCALE GENOMIC DNA]</scope>
    <source>
        <strain evidence="8">CBS 284.82</strain>
    </source>
</reference>
<feature type="non-terminal residue" evidence="7">
    <location>
        <position position="1"/>
    </location>
</feature>
<evidence type="ECO:0000256" key="2">
    <source>
        <dbReference type="ARBA" id="ARBA00022692"/>
    </source>
</evidence>
<dbReference type="GO" id="GO:0016301">
    <property type="term" value="F:kinase activity"/>
    <property type="evidence" value="ECO:0007669"/>
    <property type="project" value="UniProtKB-KW"/>
</dbReference>
<comment type="caution">
    <text evidence="7">The sequence shown here is derived from an EMBL/GenBank/DDBJ whole genome shotgun (WGS) entry which is preliminary data.</text>
</comment>
<dbReference type="Proteomes" id="UP001303115">
    <property type="component" value="Unassembled WGS sequence"/>
</dbReference>
<protein>
    <submittedName>
        <fullName evidence="7">Proline-rich receptor-like protein kinase PERK9</fullName>
    </submittedName>
</protein>
<feature type="compositionally biased region" description="Low complexity" evidence="5">
    <location>
        <begin position="1"/>
        <end position="17"/>
    </location>
</feature>
<evidence type="ECO:0000313" key="8">
    <source>
        <dbReference type="Proteomes" id="UP001303115"/>
    </source>
</evidence>
<dbReference type="GO" id="GO:0016020">
    <property type="term" value="C:membrane"/>
    <property type="evidence" value="ECO:0007669"/>
    <property type="project" value="UniProtKB-SubCell"/>
</dbReference>
<keyword evidence="7" id="KW-0418">Kinase</keyword>
<keyword evidence="2 6" id="KW-0812">Transmembrane</keyword>
<proteinExistence type="predicted"/>